<evidence type="ECO:0000313" key="9">
    <source>
        <dbReference type="EMBL" id="KAL1514554.1"/>
    </source>
</evidence>
<evidence type="ECO:0000256" key="1">
    <source>
        <dbReference type="ARBA" id="ARBA00004127"/>
    </source>
</evidence>
<sequence length="490" mass="52655">MAASAEPLLGESRADALLPWQYVFYANVFMACVSFSIVMPTLYLYLHTMAAHSTFYALVVAVYSIGEAIGSFALGALSVRLGTKRTLQLCAALAFCGATSYGLADLIFKIGWHKLGPLVVLVARLVQGIGSGGQQAVEQAYLSVAAPPHLRTELTSKLSSFACLGFICGPTFAALVSQTPDVSLGYLTLNAYTKQGWFVAILNVIMYTMTTCCFEEVGGKASEEEEVSSEKVQGKRALAIWACIFIFFAHFNGFAVQETITTPLVEGWFGWGDFEANLLFVGAGVANLGCAVVMSFLSSPNFHEDGTTTQLVGDRTLLVASLALAVVGWLLMVPPDAYNPSPGVPSMGLLQFFTGFVLVTIAFPFGRGLCLSMVGKLLGDTPQGMWMGVMFSLGAIARIAGPFWAVAGFYSFGSLAVFGSTAVLMLLALLTVKLLWHDLEPPPDTPTHKHRESFRSSSPLFHPSQYHPSEPRSPLPSRPLSPMQLPPRAI</sequence>
<organism evidence="9 10">
    <name type="scientific">Prymnesium parvum</name>
    <name type="common">Toxic golden alga</name>
    <dbReference type="NCBI Taxonomy" id="97485"/>
    <lineage>
        <taxon>Eukaryota</taxon>
        <taxon>Haptista</taxon>
        <taxon>Haptophyta</taxon>
        <taxon>Prymnesiophyceae</taxon>
        <taxon>Prymnesiales</taxon>
        <taxon>Prymnesiaceae</taxon>
        <taxon>Prymnesium</taxon>
    </lineage>
</organism>
<feature type="domain" description="Major facilitator superfamily (MFS) profile" evidence="8">
    <location>
        <begin position="1"/>
        <end position="440"/>
    </location>
</feature>
<accession>A0AB34J7K4</accession>
<dbReference type="AlphaFoldDB" id="A0AB34J7K4"/>
<feature type="transmembrane region" description="Helical" evidence="7">
    <location>
        <begin position="53"/>
        <end position="74"/>
    </location>
</feature>
<feature type="transmembrane region" description="Helical" evidence="7">
    <location>
        <begin position="197"/>
        <end position="217"/>
    </location>
</feature>
<evidence type="ECO:0000313" key="10">
    <source>
        <dbReference type="Proteomes" id="UP001515480"/>
    </source>
</evidence>
<feature type="transmembrane region" description="Helical" evidence="7">
    <location>
        <begin position="412"/>
        <end position="432"/>
    </location>
</feature>
<feature type="compositionally biased region" description="Low complexity" evidence="6">
    <location>
        <begin position="480"/>
        <end position="490"/>
    </location>
</feature>
<comment type="subcellular location">
    <subcellularLocation>
        <location evidence="1">Endomembrane system</location>
        <topology evidence="1">Multi-pass membrane protein</topology>
    </subcellularLocation>
</comment>
<dbReference type="Proteomes" id="UP001515480">
    <property type="component" value="Unassembled WGS sequence"/>
</dbReference>
<keyword evidence="4 7" id="KW-1133">Transmembrane helix</keyword>
<dbReference type="GO" id="GO:0005765">
    <property type="term" value="C:lysosomal membrane"/>
    <property type="evidence" value="ECO:0007669"/>
    <property type="project" value="TreeGrafter"/>
</dbReference>
<dbReference type="PANTHER" id="PTHR23510">
    <property type="entry name" value="INNER MEMBRANE TRANSPORT PROTEIN YAJR"/>
    <property type="match status" value="1"/>
</dbReference>
<evidence type="ECO:0000256" key="5">
    <source>
        <dbReference type="ARBA" id="ARBA00023136"/>
    </source>
</evidence>
<dbReference type="SUPFAM" id="SSF103473">
    <property type="entry name" value="MFS general substrate transporter"/>
    <property type="match status" value="1"/>
</dbReference>
<evidence type="ECO:0000256" key="7">
    <source>
        <dbReference type="SAM" id="Phobius"/>
    </source>
</evidence>
<feature type="transmembrane region" description="Helical" evidence="7">
    <location>
        <begin position="22"/>
        <end position="46"/>
    </location>
</feature>
<gene>
    <name evidence="9" type="ORF">AB1Y20_003650</name>
</gene>
<dbReference type="EMBL" id="JBGBPQ010000012">
    <property type="protein sequence ID" value="KAL1514554.1"/>
    <property type="molecule type" value="Genomic_DNA"/>
</dbReference>
<protein>
    <recommendedName>
        <fullName evidence="8">Major facilitator superfamily (MFS) profile domain-containing protein</fullName>
    </recommendedName>
</protein>
<dbReference type="PANTHER" id="PTHR23510:SF3">
    <property type="entry name" value="MAJOR FACILITATOR SUPERFAMILY DOMAIN-CONTAINING PROTEIN 8"/>
    <property type="match status" value="1"/>
</dbReference>
<feature type="transmembrane region" description="Helical" evidence="7">
    <location>
        <begin position="346"/>
        <end position="365"/>
    </location>
</feature>
<dbReference type="PROSITE" id="PS50850">
    <property type="entry name" value="MFS"/>
    <property type="match status" value="1"/>
</dbReference>
<keyword evidence="3 7" id="KW-0812">Transmembrane</keyword>
<name>A0AB34J7K4_PRYPA</name>
<dbReference type="InterPro" id="IPR011701">
    <property type="entry name" value="MFS"/>
</dbReference>
<dbReference type="GO" id="GO:0022857">
    <property type="term" value="F:transmembrane transporter activity"/>
    <property type="evidence" value="ECO:0007669"/>
    <property type="project" value="InterPro"/>
</dbReference>
<evidence type="ECO:0000256" key="4">
    <source>
        <dbReference type="ARBA" id="ARBA00022989"/>
    </source>
</evidence>
<feature type="transmembrane region" description="Helical" evidence="7">
    <location>
        <begin position="158"/>
        <end position="177"/>
    </location>
</feature>
<keyword evidence="5 7" id="KW-0472">Membrane</keyword>
<keyword evidence="2" id="KW-0813">Transport</keyword>
<dbReference type="InterPro" id="IPR051068">
    <property type="entry name" value="MFS_Domain-Containing_Protein"/>
</dbReference>
<reference evidence="9 10" key="1">
    <citation type="journal article" date="2024" name="Science">
        <title>Giant polyketide synthase enzymes in the biosynthesis of giant marine polyether toxins.</title>
        <authorList>
            <person name="Fallon T.R."/>
            <person name="Shende V.V."/>
            <person name="Wierzbicki I.H."/>
            <person name="Pendleton A.L."/>
            <person name="Watervoot N.F."/>
            <person name="Auber R.P."/>
            <person name="Gonzalez D.J."/>
            <person name="Wisecaver J.H."/>
            <person name="Moore B.S."/>
        </authorList>
    </citation>
    <scope>NUCLEOTIDE SEQUENCE [LARGE SCALE GENOMIC DNA]</scope>
    <source>
        <strain evidence="9 10">12B1</strain>
    </source>
</reference>
<dbReference type="InterPro" id="IPR036259">
    <property type="entry name" value="MFS_trans_sf"/>
</dbReference>
<feature type="region of interest" description="Disordered" evidence="6">
    <location>
        <begin position="445"/>
        <end position="490"/>
    </location>
</feature>
<feature type="transmembrane region" description="Helical" evidence="7">
    <location>
        <begin position="386"/>
        <end position="406"/>
    </location>
</feature>
<feature type="transmembrane region" description="Helical" evidence="7">
    <location>
        <begin position="238"/>
        <end position="256"/>
    </location>
</feature>
<dbReference type="Gene3D" id="1.20.1250.20">
    <property type="entry name" value="MFS general substrate transporter like domains"/>
    <property type="match status" value="1"/>
</dbReference>
<dbReference type="Pfam" id="PF07690">
    <property type="entry name" value="MFS_1"/>
    <property type="match status" value="1"/>
</dbReference>
<evidence type="ECO:0000256" key="6">
    <source>
        <dbReference type="SAM" id="MobiDB-lite"/>
    </source>
</evidence>
<comment type="caution">
    <text evidence="9">The sequence shown here is derived from an EMBL/GenBank/DDBJ whole genome shotgun (WGS) entry which is preliminary data.</text>
</comment>
<evidence type="ECO:0000256" key="2">
    <source>
        <dbReference type="ARBA" id="ARBA00022448"/>
    </source>
</evidence>
<evidence type="ECO:0000256" key="3">
    <source>
        <dbReference type="ARBA" id="ARBA00022692"/>
    </source>
</evidence>
<keyword evidence="10" id="KW-1185">Reference proteome</keyword>
<feature type="transmembrane region" description="Helical" evidence="7">
    <location>
        <begin position="276"/>
        <end position="297"/>
    </location>
</feature>
<proteinExistence type="predicted"/>
<evidence type="ECO:0000259" key="8">
    <source>
        <dbReference type="PROSITE" id="PS50850"/>
    </source>
</evidence>
<feature type="transmembrane region" description="Helical" evidence="7">
    <location>
        <begin position="317"/>
        <end position="334"/>
    </location>
</feature>
<dbReference type="InterPro" id="IPR020846">
    <property type="entry name" value="MFS_dom"/>
</dbReference>
<dbReference type="GO" id="GO:0012505">
    <property type="term" value="C:endomembrane system"/>
    <property type="evidence" value="ECO:0007669"/>
    <property type="project" value="UniProtKB-SubCell"/>
</dbReference>